<reference evidence="2 3" key="2">
    <citation type="submission" date="2009-02" db="EMBL/GenBank/DDBJ databases">
        <title>Draft genome sequence of Blautia hydrogenotrophica DSM 10507 (Ruminococcus hydrogenotrophicus DSM 10507).</title>
        <authorList>
            <person name="Sudarsanam P."/>
            <person name="Ley R."/>
            <person name="Guruge J."/>
            <person name="Turnbaugh P.J."/>
            <person name="Mahowald M."/>
            <person name="Liep D."/>
            <person name="Gordon J."/>
        </authorList>
    </citation>
    <scope>NUCLEOTIDE SEQUENCE [LARGE SCALE GENOMIC DNA]</scope>
    <source>
        <strain evidence="3">DSM 10507 / JCM 14656 / S5a33</strain>
    </source>
</reference>
<feature type="transmembrane region" description="Helical" evidence="1">
    <location>
        <begin position="184"/>
        <end position="205"/>
    </location>
</feature>
<feature type="transmembrane region" description="Helical" evidence="1">
    <location>
        <begin position="298"/>
        <end position="323"/>
    </location>
</feature>
<reference evidence="2 3" key="1">
    <citation type="submission" date="2009-01" db="EMBL/GenBank/DDBJ databases">
        <authorList>
            <person name="Fulton L."/>
            <person name="Clifton S."/>
            <person name="Fulton B."/>
            <person name="Xu J."/>
            <person name="Minx P."/>
            <person name="Pepin K.H."/>
            <person name="Johnson M."/>
            <person name="Bhonagiri V."/>
            <person name="Nash W.E."/>
            <person name="Mardis E.R."/>
            <person name="Wilson R.K."/>
        </authorList>
    </citation>
    <scope>NUCLEOTIDE SEQUENCE [LARGE SCALE GENOMIC DNA]</scope>
    <source>
        <strain evidence="3">DSM 10507 / JCM 14656 / S5a33</strain>
    </source>
</reference>
<sequence>NDVGECRLESRAKTRGRVLNVHKGQEKEKMRLYKMEVYKRCHKKVFLMGILAAIGLMLLYFWFAEVGGEIAVVGDKSYVGYEAVQINKEITSEFEGIITNEKISEIVDKYGIPTKLTENMPGWRDGNYLNDFVVRYFTNGCWETGTIPTQTYTLEKSEMYQVCQSEGIIPVLAYTKGWQVFVEMLQFGLILGSVLIIFSISTVFAEEEQIKMLPIIFTTEEGKRKDITAKIFAAFSLTVFVFLGIVLFDFILCGIVYGLNGYENLAGVVLGDKMLRVVYQQEFLEYLLKLLLLNLQGLLLLCAVTLCVSAGCSSSFIAVIISAVCWGIPILLRMFLTGIISIIIYATPLFLVMRETVNDMVAFWQLVLFISVFAGVVCTIMGYRKYKIKEA</sequence>
<feature type="transmembrane region" description="Helical" evidence="1">
    <location>
        <begin position="363"/>
        <end position="383"/>
    </location>
</feature>
<dbReference type="RefSeq" id="WP_005947489.1">
    <property type="nucleotide sequence ID" value="NZ_GG657680.1"/>
</dbReference>
<dbReference type="Proteomes" id="UP000003100">
    <property type="component" value="Unassembled WGS sequence"/>
</dbReference>
<feature type="non-terminal residue" evidence="2">
    <location>
        <position position="1"/>
    </location>
</feature>
<keyword evidence="1" id="KW-1133">Transmembrane helix</keyword>
<dbReference type="PATRIC" id="fig|476272.21.peg.2752"/>
<dbReference type="eggNOG" id="COG1277">
    <property type="taxonomic scope" value="Bacteria"/>
</dbReference>
<feature type="transmembrane region" description="Helical" evidence="1">
    <location>
        <begin position="330"/>
        <end position="351"/>
    </location>
</feature>
<comment type="caution">
    <text evidence="2">The sequence shown here is derived from an EMBL/GenBank/DDBJ whole genome shotgun (WGS) entry which is preliminary data.</text>
</comment>
<dbReference type="HOGENOM" id="CLU_704970_0_0_9"/>
<proteinExistence type="predicted"/>
<gene>
    <name evidence="2" type="ORF">RUMHYD_01402</name>
</gene>
<dbReference type="AlphaFoldDB" id="C0CKN2"/>
<keyword evidence="1" id="KW-0472">Membrane</keyword>
<protein>
    <submittedName>
        <fullName evidence="2">Uncharacterized protein</fullName>
    </submittedName>
</protein>
<feature type="transmembrane region" description="Helical" evidence="1">
    <location>
        <begin position="45"/>
        <end position="63"/>
    </location>
</feature>
<keyword evidence="3" id="KW-1185">Reference proteome</keyword>
<name>C0CKN2_BLAHS</name>
<feature type="transmembrane region" description="Helical" evidence="1">
    <location>
        <begin position="231"/>
        <end position="257"/>
    </location>
</feature>
<evidence type="ECO:0000313" key="3">
    <source>
        <dbReference type="Proteomes" id="UP000003100"/>
    </source>
</evidence>
<dbReference type="EMBL" id="ACBZ01000071">
    <property type="protein sequence ID" value="EEG49589.1"/>
    <property type="molecule type" value="Genomic_DNA"/>
</dbReference>
<evidence type="ECO:0000256" key="1">
    <source>
        <dbReference type="SAM" id="Phobius"/>
    </source>
</evidence>
<evidence type="ECO:0000313" key="2">
    <source>
        <dbReference type="EMBL" id="EEG49589.1"/>
    </source>
</evidence>
<organism evidence="2 3">
    <name type="scientific">Blautia hydrogenotrophica (strain DSM 10507 / JCM 14656 / S5a33)</name>
    <name type="common">Ruminococcus hydrogenotrophicus</name>
    <dbReference type="NCBI Taxonomy" id="476272"/>
    <lineage>
        <taxon>Bacteria</taxon>
        <taxon>Bacillati</taxon>
        <taxon>Bacillota</taxon>
        <taxon>Clostridia</taxon>
        <taxon>Lachnospirales</taxon>
        <taxon>Lachnospiraceae</taxon>
        <taxon>Blautia</taxon>
    </lineage>
</organism>
<accession>C0CKN2</accession>
<keyword evidence="1" id="KW-0812">Transmembrane</keyword>